<dbReference type="InterPro" id="IPR022496">
    <property type="entry name" value="T6A_TsaB"/>
</dbReference>
<proteinExistence type="predicted"/>
<dbReference type="EMBL" id="FOFG01000022">
    <property type="protein sequence ID" value="SER50500.1"/>
    <property type="molecule type" value="Genomic_DNA"/>
</dbReference>
<dbReference type="Gene3D" id="3.30.420.40">
    <property type="match status" value="2"/>
</dbReference>
<dbReference type="SUPFAM" id="SSF53067">
    <property type="entry name" value="Actin-like ATPase domain"/>
    <property type="match status" value="1"/>
</dbReference>
<evidence type="ECO:0000256" key="2">
    <source>
        <dbReference type="ARBA" id="ARBA00022679"/>
    </source>
</evidence>
<dbReference type="AlphaFoldDB" id="A0A1H9PQZ5"/>
<dbReference type="EC" id="2.3.1.234" evidence="1"/>
<dbReference type="InterPro" id="IPR017861">
    <property type="entry name" value="KAE1/TsaD"/>
</dbReference>
<organism evidence="9 10">
    <name type="scientific">Faunimonas pinastri</name>
    <dbReference type="NCBI Taxonomy" id="1855383"/>
    <lineage>
        <taxon>Bacteria</taxon>
        <taxon>Pseudomonadati</taxon>
        <taxon>Pseudomonadota</taxon>
        <taxon>Alphaproteobacteria</taxon>
        <taxon>Hyphomicrobiales</taxon>
        <taxon>Afifellaceae</taxon>
        <taxon>Faunimonas</taxon>
    </lineage>
</organism>
<dbReference type="InterPro" id="IPR043129">
    <property type="entry name" value="ATPase_NBD"/>
</dbReference>
<name>A0A1H9PQZ5_9HYPH</name>
<feature type="domain" description="Gcp-like" evidence="8">
    <location>
        <begin position="40"/>
        <end position="134"/>
    </location>
</feature>
<dbReference type="PRINTS" id="PR00789">
    <property type="entry name" value="OSIALOPTASE"/>
</dbReference>
<evidence type="ECO:0000256" key="6">
    <source>
        <dbReference type="ARBA" id="ARBA00023315"/>
    </source>
</evidence>
<comment type="catalytic activity">
    <reaction evidence="7">
        <text>L-threonylcarbamoyladenylate + adenosine(37) in tRNA = N(6)-L-threonylcarbamoyladenosine(37) in tRNA + AMP + H(+)</text>
        <dbReference type="Rhea" id="RHEA:37059"/>
        <dbReference type="Rhea" id="RHEA-COMP:10162"/>
        <dbReference type="Rhea" id="RHEA-COMP:10163"/>
        <dbReference type="ChEBI" id="CHEBI:15378"/>
        <dbReference type="ChEBI" id="CHEBI:73682"/>
        <dbReference type="ChEBI" id="CHEBI:74411"/>
        <dbReference type="ChEBI" id="CHEBI:74418"/>
        <dbReference type="ChEBI" id="CHEBI:456215"/>
        <dbReference type="EC" id="2.3.1.234"/>
    </reaction>
</comment>
<dbReference type="PANTHER" id="PTHR11735:SF11">
    <property type="entry name" value="TRNA THREONYLCARBAMOYLADENOSINE BIOSYNTHESIS PROTEIN TSAB"/>
    <property type="match status" value="1"/>
</dbReference>
<evidence type="ECO:0000256" key="5">
    <source>
        <dbReference type="ARBA" id="ARBA00023004"/>
    </source>
</evidence>
<evidence type="ECO:0000259" key="8">
    <source>
        <dbReference type="Pfam" id="PF00814"/>
    </source>
</evidence>
<sequence>MLLAIDTAGPDCAVAIARPGSRTGGEGRAEILARRSERIGRGHAERLMPLISECMAEAGVGFSELTAIAVTVGPGSFTGVRIGVAAARGLALALDVPAIGIDVLDAIGESARRDRPGAAVVTALDARRDEVFARARTADGAVLVESCLTRIPDLAERLAGAGRLVLNGSAAPMLAEELRERGIAAEIAPEIADERDAADIDRVVELALRGRGIVPAKPLYLRGADAKPQTGKAVARA</sequence>
<dbReference type="PANTHER" id="PTHR11735">
    <property type="entry name" value="TRNA N6-ADENOSINE THREONYLCARBAMOYLTRANSFERASE"/>
    <property type="match status" value="1"/>
</dbReference>
<evidence type="ECO:0000256" key="7">
    <source>
        <dbReference type="ARBA" id="ARBA00048117"/>
    </source>
</evidence>
<dbReference type="Pfam" id="PF00814">
    <property type="entry name" value="TsaD"/>
    <property type="match status" value="1"/>
</dbReference>
<keyword evidence="5" id="KW-0408">Iron</keyword>
<keyword evidence="2" id="KW-0808">Transferase</keyword>
<keyword evidence="3" id="KW-0819">tRNA processing</keyword>
<evidence type="ECO:0000313" key="9">
    <source>
        <dbReference type="EMBL" id="SER50500.1"/>
    </source>
</evidence>
<dbReference type="STRING" id="1855383.SAMN05216548_1229"/>
<dbReference type="OrthoDB" id="9809995at2"/>
<dbReference type="GO" id="GO:0061711">
    <property type="term" value="F:tRNA N(6)-L-threonylcarbamoyladenine synthase activity"/>
    <property type="evidence" value="ECO:0007669"/>
    <property type="project" value="UniProtKB-EC"/>
</dbReference>
<dbReference type="NCBIfam" id="TIGR03725">
    <property type="entry name" value="T6A_YeaZ"/>
    <property type="match status" value="1"/>
</dbReference>
<accession>A0A1H9PQZ5</accession>
<dbReference type="RefSeq" id="WP_092499563.1">
    <property type="nucleotide sequence ID" value="NZ_FOFG01000022.1"/>
</dbReference>
<evidence type="ECO:0000256" key="4">
    <source>
        <dbReference type="ARBA" id="ARBA00022723"/>
    </source>
</evidence>
<evidence type="ECO:0000256" key="1">
    <source>
        <dbReference type="ARBA" id="ARBA00012156"/>
    </source>
</evidence>
<dbReference type="GO" id="GO:0046872">
    <property type="term" value="F:metal ion binding"/>
    <property type="evidence" value="ECO:0007669"/>
    <property type="project" value="UniProtKB-KW"/>
</dbReference>
<protein>
    <recommendedName>
        <fullName evidence="1">N(6)-L-threonylcarbamoyladenine synthase</fullName>
        <ecNumber evidence="1">2.3.1.234</ecNumber>
    </recommendedName>
</protein>
<gene>
    <name evidence="9" type="ORF">SAMN05216548_1229</name>
</gene>
<dbReference type="GO" id="GO:0005829">
    <property type="term" value="C:cytosol"/>
    <property type="evidence" value="ECO:0007669"/>
    <property type="project" value="TreeGrafter"/>
</dbReference>
<keyword evidence="4" id="KW-0479">Metal-binding</keyword>
<dbReference type="InterPro" id="IPR000905">
    <property type="entry name" value="Gcp-like_dom"/>
</dbReference>
<reference evidence="9 10" key="1">
    <citation type="submission" date="2016-10" db="EMBL/GenBank/DDBJ databases">
        <authorList>
            <person name="de Groot N.N."/>
        </authorList>
    </citation>
    <scope>NUCLEOTIDE SEQUENCE [LARGE SCALE GENOMIC DNA]</scope>
    <source>
        <strain evidence="9 10">A52C2</strain>
    </source>
</reference>
<evidence type="ECO:0000313" key="10">
    <source>
        <dbReference type="Proteomes" id="UP000199647"/>
    </source>
</evidence>
<keyword evidence="10" id="KW-1185">Reference proteome</keyword>
<dbReference type="GO" id="GO:0002949">
    <property type="term" value="P:tRNA threonylcarbamoyladenosine modification"/>
    <property type="evidence" value="ECO:0007669"/>
    <property type="project" value="InterPro"/>
</dbReference>
<evidence type="ECO:0000256" key="3">
    <source>
        <dbReference type="ARBA" id="ARBA00022694"/>
    </source>
</evidence>
<dbReference type="Proteomes" id="UP000199647">
    <property type="component" value="Unassembled WGS sequence"/>
</dbReference>
<keyword evidence="6" id="KW-0012">Acyltransferase</keyword>